<dbReference type="Gene3D" id="3.30.200.20">
    <property type="entry name" value="Phosphorylase Kinase, domain 1"/>
    <property type="match status" value="1"/>
</dbReference>
<organism evidence="3 4">
    <name type="scientific">Stereocaulon virgatum</name>
    <dbReference type="NCBI Taxonomy" id="373712"/>
    <lineage>
        <taxon>Eukaryota</taxon>
        <taxon>Fungi</taxon>
        <taxon>Dikarya</taxon>
        <taxon>Ascomycota</taxon>
        <taxon>Pezizomycotina</taxon>
        <taxon>Lecanoromycetes</taxon>
        <taxon>OSLEUM clade</taxon>
        <taxon>Lecanoromycetidae</taxon>
        <taxon>Lecanorales</taxon>
        <taxon>Lecanorineae</taxon>
        <taxon>Stereocaulaceae</taxon>
        <taxon>Stereocaulon</taxon>
    </lineage>
</organism>
<dbReference type="InterPro" id="IPR011989">
    <property type="entry name" value="ARM-like"/>
</dbReference>
<feature type="compositionally biased region" description="Acidic residues" evidence="1">
    <location>
        <begin position="768"/>
        <end position="777"/>
    </location>
</feature>
<feature type="region of interest" description="Disordered" evidence="1">
    <location>
        <begin position="592"/>
        <end position="777"/>
    </location>
</feature>
<proteinExistence type="predicted"/>
<feature type="compositionally biased region" description="Acidic residues" evidence="1">
    <location>
        <begin position="656"/>
        <end position="674"/>
    </location>
</feature>
<dbReference type="Gene3D" id="1.10.510.10">
    <property type="entry name" value="Transferase(Phosphotransferase) domain 1"/>
    <property type="match status" value="1"/>
</dbReference>
<gene>
    <name evidence="3" type="ORF">N7G274_006005</name>
</gene>
<dbReference type="SMART" id="SM00220">
    <property type="entry name" value="S_TKc"/>
    <property type="match status" value="1"/>
</dbReference>
<evidence type="ECO:0000256" key="1">
    <source>
        <dbReference type="SAM" id="MobiDB-lite"/>
    </source>
</evidence>
<evidence type="ECO:0000259" key="2">
    <source>
        <dbReference type="PROSITE" id="PS50011"/>
    </source>
</evidence>
<dbReference type="InterPro" id="IPR011009">
    <property type="entry name" value="Kinase-like_dom_sf"/>
</dbReference>
<evidence type="ECO:0000313" key="4">
    <source>
        <dbReference type="Proteomes" id="UP001590950"/>
    </source>
</evidence>
<dbReference type="SUPFAM" id="SSF48371">
    <property type="entry name" value="ARM repeat"/>
    <property type="match status" value="1"/>
</dbReference>
<dbReference type="Proteomes" id="UP001590950">
    <property type="component" value="Unassembled WGS sequence"/>
</dbReference>
<dbReference type="InterPro" id="IPR000719">
    <property type="entry name" value="Prot_kinase_dom"/>
</dbReference>
<protein>
    <recommendedName>
        <fullName evidence="2">Protein kinase domain-containing protein</fullName>
    </recommendedName>
</protein>
<dbReference type="InterPro" id="IPR016024">
    <property type="entry name" value="ARM-type_fold"/>
</dbReference>
<dbReference type="InterPro" id="IPR051177">
    <property type="entry name" value="CIK-Related_Protein"/>
</dbReference>
<dbReference type="EMBL" id="JBEFKJ010000018">
    <property type="protein sequence ID" value="KAL2041061.1"/>
    <property type="molecule type" value="Genomic_DNA"/>
</dbReference>
<accession>A0ABR4A835</accession>
<sequence>MDFLKSAVASAISKDPPFPYKFGDRLSVAQSIWALYNGTKREDGSDCSIFAFDITTDRSRLPLARNAVRKMRTLRHPGVMRIHDTVETETYIYVATERVTPLAWPARRKSLSAETSKWGLFTVANTLSFINDEASSIHGNIRLSSVYISQSGEWRLGGFEVLSSMKDDDAIIYRYGSFTPECGVYAPPEIAKSSWDAIKRHPLSAVDSYDFGIMVFELFNGCFVTSDQIGQTKNVPPSMHQSYKRLLNANPKARLSVSHFRDQGRRSGGFFETPLIRLSEGLESLGLKSDGEREEFLSELDEVSEDFPEEFFCVKVLPELLKSIEFGGGGFKVFASVMKIGKKLSEEEWETRLTPVFVRLFSNPDRAIRVCLLDNLPNMIDHLSQKIVNDKIFPQLVTGFTDVAPLVREQTVKSVLTIITKLSDRTVNGELLKHLAKTSNDEQPGIRTNTTICLGKIARNLGTNTRQKVLVAAFARSLRDPFVHARNAALLALAATSDLFNDDDCAGRILPALCPSLIDREKLVRDQANKCFDIYLQRIRKYGNSLPDTVIVPPTAMSVNGTVPRIGTPQNDNAGWAGWAISSFTNKIATASGDMQSKSAKPQPPKNDRSSSMPPAADSSRPLGSASTLHRQAVTGTSTPAPTRTPPPEQLFSNPPEDDEEIDDAWGDMAEGDFFDAPSEYKPAVAPPVTFDDGGEPDFEGWLNAQAQSKSKAPLPKGLNKPSGPPRTTTTGSLGSGAGSKKLASTTAKPKPPPAMKTISTKPKEAAADDDWGDAWD</sequence>
<keyword evidence="4" id="KW-1185">Reference proteome</keyword>
<dbReference type="PROSITE" id="PS50011">
    <property type="entry name" value="PROTEIN_KINASE_DOM"/>
    <property type="match status" value="1"/>
</dbReference>
<feature type="domain" description="Protein kinase" evidence="2">
    <location>
        <begin position="1"/>
        <end position="271"/>
    </location>
</feature>
<dbReference type="Gene3D" id="1.25.10.10">
    <property type="entry name" value="Leucine-rich Repeat Variant"/>
    <property type="match status" value="1"/>
</dbReference>
<reference evidence="3 4" key="1">
    <citation type="submission" date="2024-09" db="EMBL/GenBank/DDBJ databases">
        <title>Rethinking Asexuality: The Enigmatic Case of Functional Sexual Genes in Lepraria (Stereocaulaceae).</title>
        <authorList>
            <person name="Doellman M."/>
            <person name="Sun Y."/>
            <person name="Barcenas-Pena A."/>
            <person name="Lumbsch H.T."/>
            <person name="Grewe F."/>
        </authorList>
    </citation>
    <scope>NUCLEOTIDE SEQUENCE [LARGE SCALE GENOMIC DNA]</scope>
    <source>
        <strain evidence="3 4">Mercado 3170</strain>
    </source>
</reference>
<comment type="caution">
    <text evidence="3">The sequence shown here is derived from an EMBL/GenBank/DDBJ whole genome shotgun (WGS) entry which is preliminary data.</text>
</comment>
<name>A0ABR4A835_9LECA</name>
<dbReference type="PANTHER" id="PTHR12984:SF3">
    <property type="entry name" value="N-TERMINAL KINASE-LIKE PROTEIN"/>
    <property type="match status" value="1"/>
</dbReference>
<dbReference type="Pfam" id="PF00069">
    <property type="entry name" value="Pkinase"/>
    <property type="match status" value="1"/>
</dbReference>
<dbReference type="PANTHER" id="PTHR12984">
    <property type="entry name" value="SCY1-RELATED S/T PROTEIN KINASE-LIKE"/>
    <property type="match status" value="1"/>
</dbReference>
<feature type="compositionally biased region" description="Low complexity" evidence="1">
    <location>
        <begin position="726"/>
        <end position="749"/>
    </location>
</feature>
<evidence type="ECO:0000313" key="3">
    <source>
        <dbReference type="EMBL" id="KAL2041061.1"/>
    </source>
</evidence>
<dbReference type="SUPFAM" id="SSF56112">
    <property type="entry name" value="Protein kinase-like (PK-like)"/>
    <property type="match status" value="1"/>
</dbReference>